<sequence>MVFGKIFLPGFCVLALLGSTPAPANSAPATWQWPVPAPHHLVHPFDPPVHDWLPGHRGVDLSAPAHALVYATGGGVVTFAGELAGRGVIVIAHNSQNSHTSNRGILRTTYEPVDPVVGTGESVIAGQVIGALQTHDFHCLSPCLHLGLKRGATYLNPLLLFASSHVRLLPHLDQGSALASSSNVSAAQTPQPRKTRQTRTWLTAENYRVPIDQSCSASARRARIWMTALECI</sequence>
<accession>A0A6J7DUW9</accession>
<dbReference type="InterPro" id="IPR050570">
    <property type="entry name" value="Cell_wall_metabolism_enzyme"/>
</dbReference>
<dbReference type="EMBL" id="CAFBLM010000039">
    <property type="protein sequence ID" value="CAB4873368.1"/>
    <property type="molecule type" value="Genomic_DNA"/>
</dbReference>
<name>A0A6J7DUW9_9ZZZZ</name>
<protein>
    <submittedName>
        <fullName evidence="3">Unannotated protein</fullName>
    </submittedName>
</protein>
<feature type="domain" description="M23ase beta-sheet core" evidence="2">
    <location>
        <begin position="55"/>
        <end position="157"/>
    </location>
</feature>
<dbReference type="InterPro" id="IPR011055">
    <property type="entry name" value="Dup_hybrid_motif"/>
</dbReference>
<dbReference type="InterPro" id="IPR016047">
    <property type="entry name" value="M23ase_b-sheet_dom"/>
</dbReference>
<gene>
    <name evidence="3" type="ORF">UFOPK3401_00934</name>
</gene>
<evidence type="ECO:0000259" key="2">
    <source>
        <dbReference type="Pfam" id="PF01551"/>
    </source>
</evidence>
<organism evidence="3">
    <name type="scientific">freshwater metagenome</name>
    <dbReference type="NCBI Taxonomy" id="449393"/>
    <lineage>
        <taxon>unclassified sequences</taxon>
        <taxon>metagenomes</taxon>
        <taxon>ecological metagenomes</taxon>
    </lineage>
</organism>
<evidence type="ECO:0000313" key="3">
    <source>
        <dbReference type="EMBL" id="CAB4873368.1"/>
    </source>
</evidence>
<reference evidence="3" key="1">
    <citation type="submission" date="2020-05" db="EMBL/GenBank/DDBJ databases">
        <authorList>
            <person name="Chiriac C."/>
            <person name="Salcher M."/>
            <person name="Ghai R."/>
            <person name="Kavagutti S V."/>
        </authorList>
    </citation>
    <scope>NUCLEOTIDE SEQUENCE</scope>
</reference>
<dbReference type="PANTHER" id="PTHR21666">
    <property type="entry name" value="PEPTIDASE-RELATED"/>
    <property type="match status" value="1"/>
</dbReference>
<dbReference type="AlphaFoldDB" id="A0A6J7DUW9"/>
<evidence type="ECO:0000256" key="1">
    <source>
        <dbReference type="ARBA" id="ARBA00022729"/>
    </source>
</evidence>
<dbReference type="GO" id="GO:0004222">
    <property type="term" value="F:metalloendopeptidase activity"/>
    <property type="evidence" value="ECO:0007669"/>
    <property type="project" value="TreeGrafter"/>
</dbReference>
<dbReference type="Pfam" id="PF01551">
    <property type="entry name" value="Peptidase_M23"/>
    <property type="match status" value="1"/>
</dbReference>
<proteinExistence type="predicted"/>
<dbReference type="CDD" id="cd12797">
    <property type="entry name" value="M23_peptidase"/>
    <property type="match status" value="1"/>
</dbReference>
<dbReference type="PANTHER" id="PTHR21666:SF289">
    <property type="entry name" value="L-ALA--D-GLU ENDOPEPTIDASE"/>
    <property type="match status" value="1"/>
</dbReference>
<dbReference type="Gene3D" id="2.70.70.10">
    <property type="entry name" value="Glucose Permease (Domain IIA)"/>
    <property type="match status" value="1"/>
</dbReference>
<dbReference type="SUPFAM" id="SSF51261">
    <property type="entry name" value="Duplicated hybrid motif"/>
    <property type="match status" value="1"/>
</dbReference>
<keyword evidence="1" id="KW-0732">Signal</keyword>